<dbReference type="EMBL" id="BQNB010020417">
    <property type="protein sequence ID" value="GJT95725.1"/>
    <property type="molecule type" value="Genomic_DNA"/>
</dbReference>
<accession>A0ABQ5I6N2</accession>
<organism evidence="2 3">
    <name type="scientific">Tanacetum coccineum</name>
    <dbReference type="NCBI Taxonomy" id="301880"/>
    <lineage>
        <taxon>Eukaryota</taxon>
        <taxon>Viridiplantae</taxon>
        <taxon>Streptophyta</taxon>
        <taxon>Embryophyta</taxon>
        <taxon>Tracheophyta</taxon>
        <taxon>Spermatophyta</taxon>
        <taxon>Magnoliopsida</taxon>
        <taxon>eudicotyledons</taxon>
        <taxon>Gunneridae</taxon>
        <taxon>Pentapetalae</taxon>
        <taxon>asterids</taxon>
        <taxon>campanulids</taxon>
        <taxon>Asterales</taxon>
        <taxon>Asteraceae</taxon>
        <taxon>Asteroideae</taxon>
        <taxon>Anthemideae</taxon>
        <taxon>Anthemidinae</taxon>
        <taxon>Tanacetum</taxon>
    </lineage>
</organism>
<comment type="caution">
    <text evidence="2">The sequence shown here is derived from an EMBL/GenBank/DDBJ whole genome shotgun (WGS) entry which is preliminary data.</text>
</comment>
<keyword evidence="3" id="KW-1185">Reference proteome</keyword>
<dbReference type="Proteomes" id="UP001151760">
    <property type="component" value="Unassembled WGS sequence"/>
</dbReference>
<gene>
    <name evidence="2" type="ORF">Tco_1091243</name>
</gene>
<evidence type="ECO:0000256" key="1">
    <source>
        <dbReference type="SAM" id="MobiDB-lite"/>
    </source>
</evidence>
<proteinExistence type="predicted"/>
<feature type="region of interest" description="Disordered" evidence="1">
    <location>
        <begin position="1"/>
        <end position="23"/>
    </location>
</feature>
<reference evidence="2" key="1">
    <citation type="journal article" date="2022" name="Int. J. Mol. Sci.">
        <title>Draft Genome of Tanacetum Coccineum: Genomic Comparison of Closely Related Tanacetum-Family Plants.</title>
        <authorList>
            <person name="Yamashiro T."/>
            <person name="Shiraishi A."/>
            <person name="Nakayama K."/>
            <person name="Satake H."/>
        </authorList>
    </citation>
    <scope>NUCLEOTIDE SEQUENCE</scope>
</reference>
<protein>
    <submittedName>
        <fullName evidence="2">Uncharacterized protein</fullName>
    </submittedName>
</protein>
<name>A0ABQ5I6N2_9ASTR</name>
<feature type="compositionally biased region" description="Acidic residues" evidence="1">
    <location>
        <begin position="71"/>
        <end position="83"/>
    </location>
</feature>
<evidence type="ECO:0000313" key="3">
    <source>
        <dbReference type="Proteomes" id="UP001151760"/>
    </source>
</evidence>
<sequence length="236" mass="25836">MSSSTSHATVTYTSMSSDDDYLAPSDDVLELAKAQPLPAYVSPTVLLPDYSADFEPIEEDLEKDPKKEPEENPEEEPFEEEDPLAPIISASALLAQKMVSPHTPLPSSFDAHIEAWHTAPVYPLPPPSLLSPLSFPLPKIPSAPLLLPPPTRKDIILEANMPPQKGARFTAPSYRFEIRESSAAAAARQPGFALARGCPGDRAVLRARISSLELKRRYHRARAIAAEQESTYAREA</sequence>
<feature type="compositionally biased region" description="Polar residues" evidence="1">
    <location>
        <begin position="1"/>
        <end position="16"/>
    </location>
</feature>
<feature type="region of interest" description="Disordered" evidence="1">
    <location>
        <begin position="51"/>
        <end position="84"/>
    </location>
</feature>
<reference evidence="2" key="2">
    <citation type="submission" date="2022-01" db="EMBL/GenBank/DDBJ databases">
        <authorList>
            <person name="Yamashiro T."/>
            <person name="Shiraishi A."/>
            <person name="Satake H."/>
            <person name="Nakayama K."/>
        </authorList>
    </citation>
    <scope>NUCLEOTIDE SEQUENCE</scope>
</reference>
<evidence type="ECO:0000313" key="2">
    <source>
        <dbReference type="EMBL" id="GJT95725.1"/>
    </source>
</evidence>